<keyword evidence="2" id="KW-1185">Reference proteome</keyword>
<dbReference type="EMBL" id="LRGB01001857">
    <property type="protein sequence ID" value="KZS10299.1"/>
    <property type="molecule type" value="Genomic_DNA"/>
</dbReference>
<organism evidence="1 2">
    <name type="scientific">Daphnia magna</name>
    <dbReference type="NCBI Taxonomy" id="35525"/>
    <lineage>
        <taxon>Eukaryota</taxon>
        <taxon>Metazoa</taxon>
        <taxon>Ecdysozoa</taxon>
        <taxon>Arthropoda</taxon>
        <taxon>Crustacea</taxon>
        <taxon>Branchiopoda</taxon>
        <taxon>Diplostraca</taxon>
        <taxon>Cladocera</taxon>
        <taxon>Anomopoda</taxon>
        <taxon>Daphniidae</taxon>
        <taxon>Daphnia</taxon>
    </lineage>
</organism>
<proteinExistence type="predicted"/>
<sequence length="72" mass="8452">MSYLLWKKNLTYKPRLFYGMCPLSARSSSEAMAIKIIPCTSTKYAKDRGKRRPRTPKILENFKRLNYESTTT</sequence>
<dbReference type="Proteomes" id="UP000076858">
    <property type="component" value="Unassembled WGS sequence"/>
</dbReference>
<name>A0A164TAA9_9CRUS</name>
<accession>A0A164TAA9</accession>
<comment type="caution">
    <text evidence="1">The sequence shown here is derived from an EMBL/GenBank/DDBJ whole genome shotgun (WGS) entry which is preliminary data.</text>
</comment>
<dbReference type="AlphaFoldDB" id="A0A164TAA9"/>
<protein>
    <submittedName>
        <fullName evidence="1">Uncharacterized protein</fullName>
    </submittedName>
</protein>
<evidence type="ECO:0000313" key="1">
    <source>
        <dbReference type="EMBL" id="KZS10299.1"/>
    </source>
</evidence>
<evidence type="ECO:0000313" key="2">
    <source>
        <dbReference type="Proteomes" id="UP000076858"/>
    </source>
</evidence>
<gene>
    <name evidence="1" type="ORF">APZ42_025270</name>
</gene>
<reference evidence="1 2" key="1">
    <citation type="submission" date="2016-03" db="EMBL/GenBank/DDBJ databases">
        <title>EvidentialGene: Evidence-directed Construction of Genes on Genomes.</title>
        <authorList>
            <person name="Gilbert D.G."/>
            <person name="Choi J.-H."/>
            <person name="Mockaitis K."/>
            <person name="Colbourne J."/>
            <person name="Pfrender M."/>
        </authorList>
    </citation>
    <scope>NUCLEOTIDE SEQUENCE [LARGE SCALE GENOMIC DNA]</scope>
    <source>
        <strain evidence="1 2">Xinb3</strain>
        <tissue evidence="1">Complete organism</tissue>
    </source>
</reference>